<name>A0ACB9W0Y9_CHAAC</name>
<evidence type="ECO:0000313" key="1">
    <source>
        <dbReference type="EMBL" id="KAI4806290.1"/>
    </source>
</evidence>
<proteinExistence type="predicted"/>
<sequence>SSLTRLHLSFLLTRPPLLITLSYFPRSVCRPTHLRSISTSLSPRSLSSPSSSVYLAAHAPVSQAERGETESALPRVGGEEREDGHRGEEREDEDGHRGEEREDGHS</sequence>
<dbReference type="Proteomes" id="UP001057452">
    <property type="component" value="Chromosome 20"/>
</dbReference>
<dbReference type="EMBL" id="CM043804">
    <property type="protein sequence ID" value="KAI4806290.1"/>
    <property type="molecule type" value="Genomic_DNA"/>
</dbReference>
<feature type="non-terminal residue" evidence="1">
    <location>
        <position position="1"/>
    </location>
</feature>
<comment type="caution">
    <text evidence="1">The sequence shown here is derived from an EMBL/GenBank/DDBJ whole genome shotgun (WGS) entry which is preliminary data.</text>
</comment>
<protein>
    <submittedName>
        <fullName evidence="1">Uncharacterized protein</fullName>
    </submittedName>
</protein>
<organism evidence="1 2">
    <name type="scientific">Chaenocephalus aceratus</name>
    <name type="common">Blackfin icefish</name>
    <name type="synonym">Chaenichthys aceratus</name>
    <dbReference type="NCBI Taxonomy" id="36190"/>
    <lineage>
        <taxon>Eukaryota</taxon>
        <taxon>Metazoa</taxon>
        <taxon>Chordata</taxon>
        <taxon>Craniata</taxon>
        <taxon>Vertebrata</taxon>
        <taxon>Euteleostomi</taxon>
        <taxon>Actinopterygii</taxon>
        <taxon>Neopterygii</taxon>
        <taxon>Teleostei</taxon>
        <taxon>Neoteleostei</taxon>
        <taxon>Acanthomorphata</taxon>
        <taxon>Eupercaria</taxon>
        <taxon>Perciformes</taxon>
        <taxon>Notothenioidei</taxon>
        <taxon>Channichthyidae</taxon>
        <taxon>Chaenocephalus</taxon>
    </lineage>
</organism>
<feature type="non-terminal residue" evidence="1">
    <location>
        <position position="106"/>
    </location>
</feature>
<reference evidence="1" key="1">
    <citation type="submission" date="2022-05" db="EMBL/GenBank/DDBJ databases">
        <title>Chromosome-level genome of Chaenocephalus aceratus.</title>
        <authorList>
            <person name="Park H."/>
        </authorList>
    </citation>
    <scope>NUCLEOTIDE SEQUENCE</scope>
    <source>
        <strain evidence="1">KU_202001</strain>
    </source>
</reference>
<accession>A0ACB9W0Y9</accession>
<keyword evidence="2" id="KW-1185">Reference proteome</keyword>
<evidence type="ECO:0000313" key="2">
    <source>
        <dbReference type="Proteomes" id="UP001057452"/>
    </source>
</evidence>
<gene>
    <name evidence="1" type="ORF">KUCAC02_017119</name>
</gene>